<evidence type="ECO:0000256" key="3">
    <source>
        <dbReference type="ARBA" id="ARBA00022989"/>
    </source>
</evidence>
<keyword evidence="4 5" id="KW-0472">Membrane</keyword>
<gene>
    <name evidence="7" type="ORF">KUTeg_003159</name>
</gene>
<dbReference type="PANTHER" id="PTHR20952">
    <property type="entry name" value="ADP-RIBOSYLATION-LIKE FACTOR 6-INTERACTING PROTEIN"/>
    <property type="match status" value="1"/>
</dbReference>
<dbReference type="Proteomes" id="UP001217089">
    <property type="component" value="Unassembled WGS sequence"/>
</dbReference>
<proteinExistence type="predicted"/>
<evidence type="ECO:0000256" key="1">
    <source>
        <dbReference type="ARBA" id="ARBA00004141"/>
    </source>
</evidence>
<dbReference type="EMBL" id="JARBDR010000214">
    <property type="protein sequence ID" value="KAJ8318068.1"/>
    <property type="molecule type" value="Genomic_DNA"/>
</dbReference>
<keyword evidence="8" id="KW-1185">Reference proteome</keyword>
<keyword evidence="2 5" id="KW-0812">Transmembrane</keyword>
<evidence type="ECO:0000256" key="4">
    <source>
        <dbReference type="ARBA" id="ARBA00023136"/>
    </source>
</evidence>
<organism evidence="7 8">
    <name type="scientific">Tegillarca granosa</name>
    <name type="common">Malaysian cockle</name>
    <name type="synonym">Anadara granosa</name>
    <dbReference type="NCBI Taxonomy" id="220873"/>
    <lineage>
        <taxon>Eukaryota</taxon>
        <taxon>Metazoa</taxon>
        <taxon>Spiralia</taxon>
        <taxon>Lophotrochozoa</taxon>
        <taxon>Mollusca</taxon>
        <taxon>Bivalvia</taxon>
        <taxon>Autobranchia</taxon>
        <taxon>Pteriomorphia</taxon>
        <taxon>Arcoida</taxon>
        <taxon>Arcoidea</taxon>
        <taxon>Arcidae</taxon>
        <taxon>Tegillarca</taxon>
    </lineage>
</organism>
<dbReference type="CDD" id="cd22559">
    <property type="entry name" value="Arl6IP1"/>
    <property type="match status" value="1"/>
</dbReference>
<feature type="domain" description="RETREG1-3/ARL6IP-like N-terminal reticulon-homology" evidence="6">
    <location>
        <begin position="13"/>
        <end position="176"/>
    </location>
</feature>
<evidence type="ECO:0000256" key="5">
    <source>
        <dbReference type="SAM" id="Phobius"/>
    </source>
</evidence>
<evidence type="ECO:0000313" key="8">
    <source>
        <dbReference type="Proteomes" id="UP001217089"/>
    </source>
</evidence>
<feature type="transmembrane region" description="Helical" evidence="5">
    <location>
        <begin position="53"/>
        <end position="77"/>
    </location>
</feature>
<comment type="caution">
    <text evidence="7">The sequence shown here is derived from an EMBL/GenBank/DDBJ whole genome shotgun (WGS) entry which is preliminary data.</text>
</comment>
<reference evidence="7 8" key="1">
    <citation type="submission" date="2022-12" db="EMBL/GenBank/DDBJ databases">
        <title>Chromosome-level genome of Tegillarca granosa.</title>
        <authorList>
            <person name="Kim J."/>
        </authorList>
    </citation>
    <scope>NUCLEOTIDE SEQUENCE [LARGE SCALE GENOMIC DNA]</scope>
    <source>
        <strain evidence="7">Teg-2019</strain>
        <tissue evidence="7">Adductor muscle</tissue>
    </source>
</reference>
<feature type="transmembrane region" description="Helical" evidence="5">
    <location>
        <begin position="120"/>
        <end position="136"/>
    </location>
</feature>
<accession>A0ABQ9FLB3</accession>
<sequence>MNEIKRDLEGWREVLIPLNGLINWEKPYHPAIILGFTSFVFGLIWYFEPSILTTFSLLGLAISLIDFLVPMIGPNIVTAKWTVKQEQQYENICIRLHNAKVHFINLKDTMYSVKADKPKTYFLIVMGTLIALAWVGSRFDNLLMTYFLINLMLLIPGIRRHGILQKYFSRIFNVIKSLIVGKGKKAKAN</sequence>
<dbReference type="InterPro" id="IPR057282">
    <property type="entry name" value="RETREG1-3-like_RHD"/>
</dbReference>
<evidence type="ECO:0000313" key="7">
    <source>
        <dbReference type="EMBL" id="KAJ8318068.1"/>
    </source>
</evidence>
<evidence type="ECO:0000259" key="6">
    <source>
        <dbReference type="Pfam" id="PF24456"/>
    </source>
</evidence>
<dbReference type="PANTHER" id="PTHR20952:SF0">
    <property type="entry name" value="ADP-RIBOSYLATION FACTOR-LIKE PROTEIN 6-INTERACTING PROTEIN 1"/>
    <property type="match status" value="1"/>
</dbReference>
<keyword evidence="3 5" id="KW-1133">Transmembrane helix</keyword>
<dbReference type="InterPro" id="IPR052114">
    <property type="entry name" value="ER_autophagy_membrane_reg"/>
</dbReference>
<evidence type="ECO:0000256" key="2">
    <source>
        <dbReference type="ARBA" id="ARBA00022692"/>
    </source>
</evidence>
<comment type="subcellular location">
    <subcellularLocation>
        <location evidence="1">Membrane</location>
        <topology evidence="1">Multi-pass membrane protein</topology>
    </subcellularLocation>
</comment>
<feature type="transmembrane region" description="Helical" evidence="5">
    <location>
        <begin position="142"/>
        <end position="158"/>
    </location>
</feature>
<protein>
    <recommendedName>
        <fullName evidence="6">RETREG1-3/ARL6IP-like N-terminal reticulon-homology domain-containing protein</fullName>
    </recommendedName>
</protein>
<dbReference type="Pfam" id="PF24456">
    <property type="entry name" value="RHD_RETREG1-3"/>
    <property type="match status" value="1"/>
</dbReference>
<name>A0ABQ9FLB3_TEGGR</name>
<feature type="transmembrane region" description="Helical" evidence="5">
    <location>
        <begin position="28"/>
        <end position="47"/>
    </location>
</feature>